<keyword evidence="3" id="KW-1185">Reference proteome</keyword>
<sequence>MADNPFWFVYTKCQKKNTPCASYVQALETFDFEEEHDKLRRKTRCTTRMKFQTFCKVINPSLTKHTMYCNHDVLEQKRIATTRLRLSSHNLAIERGRWLQKPREERLCSTCHVIQHEQHALKDCTLNTEARRSSQNPDFTSNFFAAEMPDVITATCYTLIKHFI</sequence>
<protein>
    <submittedName>
        <fullName evidence="1 2">Uncharacterized protein</fullName>
    </submittedName>
</protein>
<proteinExistence type="predicted"/>
<dbReference type="EMBL" id="KB291799">
    <property type="protein sequence ID" value="ELU18775.1"/>
    <property type="molecule type" value="Genomic_DNA"/>
</dbReference>
<organism evidence="1">
    <name type="scientific">Capitella teleta</name>
    <name type="common">Polychaete worm</name>
    <dbReference type="NCBI Taxonomy" id="283909"/>
    <lineage>
        <taxon>Eukaryota</taxon>
        <taxon>Metazoa</taxon>
        <taxon>Spiralia</taxon>
        <taxon>Lophotrochozoa</taxon>
        <taxon>Annelida</taxon>
        <taxon>Polychaeta</taxon>
        <taxon>Sedentaria</taxon>
        <taxon>Scolecida</taxon>
        <taxon>Capitellidae</taxon>
        <taxon>Capitella</taxon>
    </lineage>
</organism>
<reference evidence="3" key="1">
    <citation type="submission" date="2012-12" db="EMBL/GenBank/DDBJ databases">
        <authorList>
            <person name="Hellsten U."/>
            <person name="Grimwood J."/>
            <person name="Chapman J.A."/>
            <person name="Shapiro H."/>
            <person name="Aerts A."/>
            <person name="Otillar R.P."/>
            <person name="Terry A.Y."/>
            <person name="Boore J.L."/>
            <person name="Simakov O."/>
            <person name="Marletaz F."/>
            <person name="Cho S.-J."/>
            <person name="Edsinger-Gonzales E."/>
            <person name="Havlak P."/>
            <person name="Kuo D.-H."/>
            <person name="Larsson T."/>
            <person name="Lv J."/>
            <person name="Arendt D."/>
            <person name="Savage R."/>
            <person name="Osoegawa K."/>
            <person name="de Jong P."/>
            <person name="Lindberg D.R."/>
            <person name="Seaver E.C."/>
            <person name="Weisblat D.A."/>
            <person name="Putnam N.H."/>
            <person name="Grigoriev I.V."/>
            <person name="Rokhsar D.S."/>
        </authorList>
    </citation>
    <scope>NUCLEOTIDE SEQUENCE</scope>
    <source>
        <strain evidence="3">I ESC-2004</strain>
    </source>
</reference>
<evidence type="ECO:0000313" key="3">
    <source>
        <dbReference type="Proteomes" id="UP000014760"/>
    </source>
</evidence>
<accession>R7VMG0</accession>
<reference evidence="1 3" key="2">
    <citation type="journal article" date="2013" name="Nature">
        <title>Insights into bilaterian evolution from three spiralian genomes.</title>
        <authorList>
            <person name="Simakov O."/>
            <person name="Marletaz F."/>
            <person name="Cho S.J."/>
            <person name="Edsinger-Gonzales E."/>
            <person name="Havlak P."/>
            <person name="Hellsten U."/>
            <person name="Kuo D.H."/>
            <person name="Larsson T."/>
            <person name="Lv J."/>
            <person name="Arendt D."/>
            <person name="Savage R."/>
            <person name="Osoegawa K."/>
            <person name="de Jong P."/>
            <person name="Grimwood J."/>
            <person name="Chapman J.A."/>
            <person name="Shapiro H."/>
            <person name="Aerts A."/>
            <person name="Otillar R.P."/>
            <person name="Terry A.Y."/>
            <person name="Boore J.L."/>
            <person name="Grigoriev I.V."/>
            <person name="Lindberg D.R."/>
            <person name="Seaver E.C."/>
            <person name="Weisblat D.A."/>
            <person name="Putnam N.H."/>
            <person name="Rokhsar D.S."/>
        </authorList>
    </citation>
    <scope>NUCLEOTIDE SEQUENCE</scope>
    <source>
        <strain evidence="1 3">I ESC-2004</strain>
    </source>
</reference>
<dbReference type="Proteomes" id="UP000014760">
    <property type="component" value="Unassembled WGS sequence"/>
</dbReference>
<evidence type="ECO:0000313" key="1">
    <source>
        <dbReference type="EMBL" id="ELU18775.1"/>
    </source>
</evidence>
<gene>
    <name evidence="1" type="ORF">CAPTEDRAFT_218505</name>
</gene>
<dbReference type="AlphaFoldDB" id="R7VMG0"/>
<name>R7VMG0_CAPTE</name>
<reference evidence="2" key="3">
    <citation type="submission" date="2015-06" db="UniProtKB">
        <authorList>
            <consortium name="EnsemblMetazoa"/>
        </authorList>
    </citation>
    <scope>IDENTIFICATION</scope>
</reference>
<evidence type="ECO:0000313" key="2">
    <source>
        <dbReference type="EnsemblMetazoa" id="CapteP218505"/>
    </source>
</evidence>
<dbReference type="OrthoDB" id="3021454at2759"/>
<dbReference type="HOGENOM" id="CLU_1620585_0_0_1"/>
<dbReference type="EMBL" id="AMQN01000528">
    <property type="status" value="NOT_ANNOTATED_CDS"/>
    <property type="molecule type" value="Genomic_DNA"/>
</dbReference>
<dbReference type="EnsemblMetazoa" id="CapteT218505">
    <property type="protein sequence ID" value="CapteP218505"/>
    <property type="gene ID" value="CapteG218505"/>
</dbReference>